<comment type="caution">
    <text evidence="1">The sequence shown here is derived from an EMBL/GenBank/DDBJ whole genome shotgun (WGS) entry which is preliminary data.</text>
</comment>
<dbReference type="EMBL" id="MBUA01000012">
    <property type="protein sequence ID" value="MBC6491201.1"/>
    <property type="molecule type" value="Genomic_DNA"/>
</dbReference>
<dbReference type="InterPro" id="IPR036567">
    <property type="entry name" value="RHF-like"/>
</dbReference>
<reference evidence="1 2" key="1">
    <citation type="submission" date="2016-07" db="EMBL/GenBank/DDBJ databases">
        <title>Genome analysis of Flavihumibacter stibioxidans YS-17.</title>
        <authorList>
            <person name="Shi K."/>
            <person name="Han Y."/>
            <person name="Wang G."/>
        </authorList>
    </citation>
    <scope>NUCLEOTIDE SEQUENCE [LARGE SCALE GENOMIC DNA]</scope>
    <source>
        <strain evidence="1 2">YS-17</strain>
    </source>
</reference>
<dbReference type="Pfam" id="PF02482">
    <property type="entry name" value="Ribosomal_S30AE"/>
    <property type="match status" value="1"/>
</dbReference>
<evidence type="ECO:0000313" key="1">
    <source>
        <dbReference type="EMBL" id="MBC6491201.1"/>
    </source>
</evidence>
<proteinExistence type="predicted"/>
<dbReference type="Gene3D" id="3.30.160.100">
    <property type="entry name" value="Ribosome hibernation promotion factor-like"/>
    <property type="match status" value="1"/>
</dbReference>
<evidence type="ECO:0000313" key="2">
    <source>
        <dbReference type="Proteomes" id="UP000765802"/>
    </source>
</evidence>
<dbReference type="InterPro" id="IPR003489">
    <property type="entry name" value="RHF/RaiA"/>
</dbReference>
<dbReference type="NCBIfam" id="TIGR00741">
    <property type="entry name" value="yfiA"/>
    <property type="match status" value="1"/>
</dbReference>
<dbReference type="Proteomes" id="UP000765802">
    <property type="component" value="Unassembled WGS sequence"/>
</dbReference>
<sequence length="98" mass="11165">MNINIQTLDFTAKDDLNEFIKEKVARLGRYLDNIISYEITLRIDKSATNDNKISDIRLVIPGNDLLASSRAETFEKATAQAVDALEKQIEKRKSKDSY</sequence>
<keyword evidence="2" id="KW-1185">Reference proteome</keyword>
<protein>
    <submittedName>
        <fullName evidence="1">Ribosomal subunit interface protein</fullName>
    </submittedName>
</protein>
<gene>
    <name evidence="1" type="ORF">BC349_09170</name>
</gene>
<name>A0ABR7M8E0_9BACT</name>
<organism evidence="1 2">
    <name type="scientific">Flavihumibacter stibioxidans</name>
    <dbReference type="NCBI Taxonomy" id="1834163"/>
    <lineage>
        <taxon>Bacteria</taxon>
        <taxon>Pseudomonadati</taxon>
        <taxon>Bacteroidota</taxon>
        <taxon>Chitinophagia</taxon>
        <taxon>Chitinophagales</taxon>
        <taxon>Chitinophagaceae</taxon>
        <taxon>Flavihumibacter</taxon>
    </lineage>
</organism>
<accession>A0ABR7M8E0</accession>
<dbReference type="SUPFAM" id="SSF69754">
    <property type="entry name" value="Ribosome binding protein Y (YfiA homologue)"/>
    <property type="match status" value="1"/>
</dbReference>